<protein>
    <submittedName>
        <fullName evidence="2">Uncharacterized protein</fullName>
    </submittedName>
</protein>
<keyword evidence="3" id="KW-1185">Reference proteome</keyword>
<feature type="region of interest" description="Disordered" evidence="1">
    <location>
        <begin position="111"/>
        <end position="139"/>
    </location>
</feature>
<comment type="caution">
    <text evidence="2">The sequence shown here is derived from an EMBL/GenBank/DDBJ whole genome shotgun (WGS) entry which is preliminary data.</text>
</comment>
<name>A0ABR2QNG3_9ROSI</name>
<proteinExistence type="predicted"/>
<evidence type="ECO:0000313" key="3">
    <source>
        <dbReference type="Proteomes" id="UP001396334"/>
    </source>
</evidence>
<accession>A0ABR2QNG3</accession>
<evidence type="ECO:0000313" key="2">
    <source>
        <dbReference type="EMBL" id="KAK9002206.1"/>
    </source>
</evidence>
<gene>
    <name evidence="2" type="ORF">V6N11_024892</name>
</gene>
<dbReference type="Proteomes" id="UP001396334">
    <property type="component" value="Unassembled WGS sequence"/>
</dbReference>
<dbReference type="EMBL" id="JBBPBN010000035">
    <property type="protein sequence ID" value="KAK9002206.1"/>
    <property type="molecule type" value="Genomic_DNA"/>
</dbReference>
<reference evidence="2 3" key="1">
    <citation type="journal article" date="2024" name="G3 (Bethesda)">
        <title>Genome assembly of Hibiscus sabdariffa L. provides insights into metabolisms of medicinal natural products.</title>
        <authorList>
            <person name="Kim T."/>
        </authorList>
    </citation>
    <scope>NUCLEOTIDE SEQUENCE [LARGE SCALE GENOMIC DNA]</scope>
    <source>
        <strain evidence="2">TK-2024</strain>
        <tissue evidence="2">Old leaves</tissue>
    </source>
</reference>
<sequence>MASNPDKRSKAALGSARNVVVIPIQVVDHATEVSRGSHVVVKIVEPSVKGRGGQTGARSLILTKENLRIRRHGELRASFSQVLAELGQNSSGDLSKGVLLEDTSFPGSVLHSSDGETMYEFSDEDERMDVEEVQRPLAQ</sequence>
<organism evidence="2 3">
    <name type="scientific">Hibiscus sabdariffa</name>
    <name type="common">roselle</name>
    <dbReference type="NCBI Taxonomy" id="183260"/>
    <lineage>
        <taxon>Eukaryota</taxon>
        <taxon>Viridiplantae</taxon>
        <taxon>Streptophyta</taxon>
        <taxon>Embryophyta</taxon>
        <taxon>Tracheophyta</taxon>
        <taxon>Spermatophyta</taxon>
        <taxon>Magnoliopsida</taxon>
        <taxon>eudicotyledons</taxon>
        <taxon>Gunneridae</taxon>
        <taxon>Pentapetalae</taxon>
        <taxon>rosids</taxon>
        <taxon>malvids</taxon>
        <taxon>Malvales</taxon>
        <taxon>Malvaceae</taxon>
        <taxon>Malvoideae</taxon>
        <taxon>Hibiscus</taxon>
    </lineage>
</organism>
<feature type="compositionally biased region" description="Basic and acidic residues" evidence="1">
    <location>
        <begin position="130"/>
        <end position="139"/>
    </location>
</feature>
<evidence type="ECO:0000256" key="1">
    <source>
        <dbReference type="SAM" id="MobiDB-lite"/>
    </source>
</evidence>